<proteinExistence type="predicted"/>
<comment type="subcellular location">
    <subcellularLocation>
        <location evidence="1">Membrane</location>
        <topology evidence="1">Multi-pass membrane protein</topology>
    </subcellularLocation>
</comment>
<name>A0ABR1WIS8_9PEZI</name>
<reference evidence="4 5" key="1">
    <citation type="submission" date="2023-01" db="EMBL/GenBank/DDBJ databases">
        <title>Analysis of 21 Apiospora genomes using comparative genomics revels a genus with tremendous synthesis potential of carbohydrate active enzymes and secondary metabolites.</title>
        <authorList>
            <person name="Sorensen T."/>
        </authorList>
    </citation>
    <scope>NUCLEOTIDE SEQUENCE [LARGE SCALE GENOMIC DNA]</scope>
    <source>
        <strain evidence="4 5">CBS 83171</strain>
    </source>
</reference>
<dbReference type="InterPro" id="IPR020846">
    <property type="entry name" value="MFS_dom"/>
</dbReference>
<keyword evidence="5" id="KW-1185">Reference proteome</keyword>
<dbReference type="Proteomes" id="UP001446871">
    <property type="component" value="Unassembled WGS sequence"/>
</dbReference>
<comment type="caution">
    <text evidence="4">The sequence shown here is derived from an EMBL/GenBank/DDBJ whole genome shotgun (WGS) entry which is preliminary data.</text>
</comment>
<sequence>MVQVGEIVGLYLAGALAERYGYRKTLLSLVFMILVIFIVFFVQNISMLMVVSMMAGQERSCRRYEEGATIFGFGKE</sequence>
<accession>A0ABR1WIS8</accession>
<gene>
    <name evidence="4" type="ORF">PG996_001166</name>
</gene>
<evidence type="ECO:0000256" key="1">
    <source>
        <dbReference type="ARBA" id="ARBA00004141"/>
    </source>
</evidence>
<keyword evidence="2" id="KW-0812">Transmembrane</keyword>
<evidence type="ECO:0000313" key="5">
    <source>
        <dbReference type="Proteomes" id="UP001446871"/>
    </source>
</evidence>
<evidence type="ECO:0000313" key="4">
    <source>
        <dbReference type="EMBL" id="KAK8082385.1"/>
    </source>
</evidence>
<protein>
    <submittedName>
        <fullName evidence="4">Maltose permease MAL31</fullName>
    </submittedName>
</protein>
<keyword evidence="2" id="KW-0472">Membrane</keyword>
<feature type="domain" description="Major facilitator superfamily (MFS) profile" evidence="3">
    <location>
        <begin position="1"/>
        <end position="76"/>
    </location>
</feature>
<keyword evidence="2" id="KW-1133">Transmembrane helix</keyword>
<dbReference type="Gene3D" id="1.20.1250.20">
    <property type="entry name" value="MFS general substrate transporter like domains"/>
    <property type="match status" value="1"/>
</dbReference>
<dbReference type="PROSITE" id="PS50850">
    <property type="entry name" value="MFS"/>
    <property type="match status" value="1"/>
</dbReference>
<dbReference type="InterPro" id="IPR036259">
    <property type="entry name" value="MFS_trans_sf"/>
</dbReference>
<evidence type="ECO:0000256" key="2">
    <source>
        <dbReference type="SAM" id="Phobius"/>
    </source>
</evidence>
<dbReference type="SUPFAM" id="SSF103473">
    <property type="entry name" value="MFS general substrate transporter"/>
    <property type="match status" value="1"/>
</dbReference>
<dbReference type="EMBL" id="JAQQWM010000001">
    <property type="protein sequence ID" value="KAK8082385.1"/>
    <property type="molecule type" value="Genomic_DNA"/>
</dbReference>
<feature type="transmembrane region" description="Helical" evidence="2">
    <location>
        <begin position="29"/>
        <end position="55"/>
    </location>
</feature>
<evidence type="ECO:0000259" key="3">
    <source>
        <dbReference type="PROSITE" id="PS50850"/>
    </source>
</evidence>
<organism evidence="4 5">
    <name type="scientific">Apiospora saccharicola</name>
    <dbReference type="NCBI Taxonomy" id="335842"/>
    <lineage>
        <taxon>Eukaryota</taxon>
        <taxon>Fungi</taxon>
        <taxon>Dikarya</taxon>
        <taxon>Ascomycota</taxon>
        <taxon>Pezizomycotina</taxon>
        <taxon>Sordariomycetes</taxon>
        <taxon>Xylariomycetidae</taxon>
        <taxon>Amphisphaeriales</taxon>
        <taxon>Apiosporaceae</taxon>
        <taxon>Apiospora</taxon>
    </lineage>
</organism>